<dbReference type="Proteomes" id="UP000239720">
    <property type="component" value="Unassembled WGS sequence"/>
</dbReference>
<dbReference type="SUPFAM" id="SSF89550">
    <property type="entry name" value="PHP domain-like"/>
    <property type="match status" value="1"/>
</dbReference>
<name>A0A2K9EAL1_9FIRM</name>
<dbReference type="KEGG" id="hsc:HVS_06190"/>
<evidence type="ECO:0000256" key="2">
    <source>
        <dbReference type="ARBA" id="ARBA00013064"/>
    </source>
</evidence>
<keyword evidence="3 6" id="KW-0378">Hydrolase</keyword>
<evidence type="ECO:0000256" key="1">
    <source>
        <dbReference type="ARBA" id="ARBA00005750"/>
    </source>
</evidence>
<dbReference type="GO" id="GO:0030145">
    <property type="term" value="F:manganese ion binding"/>
    <property type="evidence" value="ECO:0007669"/>
    <property type="project" value="InterPro"/>
</dbReference>
<keyword evidence="4" id="KW-0904">Protein phosphatase</keyword>
<keyword evidence="8" id="KW-1185">Reference proteome</keyword>
<dbReference type="PANTHER" id="PTHR39181:SF1">
    <property type="entry name" value="TYROSINE-PROTEIN PHOSPHATASE YWQE"/>
    <property type="match status" value="1"/>
</dbReference>
<dbReference type="GO" id="GO:0004725">
    <property type="term" value="F:protein tyrosine phosphatase activity"/>
    <property type="evidence" value="ECO:0007669"/>
    <property type="project" value="UniProtKB-EC"/>
</dbReference>
<protein>
    <recommendedName>
        <fullName evidence="2">protein-tyrosine-phosphatase</fullName>
        <ecNumber evidence="2">3.1.3.48</ecNumber>
    </recommendedName>
</protein>
<evidence type="ECO:0000256" key="4">
    <source>
        <dbReference type="ARBA" id="ARBA00022912"/>
    </source>
</evidence>
<dbReference type="Pfam" id="PF19567">
    <property type="entry name" value="CpsB_CapC"/>
    <property type="match status" value="1"/>
</dbReference>
<dbReference type="Proteomes" id="UP000233534">
    <property type="component" value="Chromosome"/>
</dbReference>
<evidence type="ECO:0000256" key="3">
    <source>
        <dbReference type="ARBA" id="ARBA00022801"/>
    </source>
</evidence>
<evidence type="ECO:0000313" key="6">
    <source>
        <dbReference type="EMBL" id="AUG57164.1"/>
    </source>
</evidence>
<dbReference type="AlphaFoldDB" id="A0A2K9EAL1"/>
<proteinExistence type="inferred from homology"/>
<accession>A0A2K9EAL1</accession>
<evidence type="ECO:0000313" key="7">
    <source>
        <dbReference type="EMBL" id="PQQ67133.1"/>
    </source>
</evidence>
<dbReference type="EMBL" id="NEMB01000003">
    <property type="protein sequence ID" value="PQQ67133.1"/>
    <property type="molecule type" value="Genomic_DNA"/>
</dbReference>
<dbReference type="Gene3D" id="3.20.20.140">
    <property type="entry name" value="Metal-dependent hydrolases"/>
    <property type="match status" value="1"/>
</dbReference>
<sequence>MIDIHCHILDGLDDGPQSLDESVELCGKLKEAGISSIIATPHYMIGGGYAPTPETIKSKMDNLKGVLKEKNIDLNIYSGMEVFADHEIADGIENGEILTLNNTKYVLIEFPMDIVLKQASNLVFSLLVEGYVPIIAHPERYTTEYRKTNVLQDLVNNGALIQINSGSILGYHGKRVQKEAFALINEEMAHIVASDSHGQHRFLKDKDDLEAKLVKFCGMENTQKLMYTNPLMVLEDKDVEYLTKPKKSFFLLEIFKNIRYNT</sequence>
<gene>
    <name evidence="6" type="primary">ywqE</name>
    <name evidence="7" type="ORF">B9R14_10510</name>
    <name evidence="6" type="ORF">HVS_06190</name>
</gene>
<reference evidence="6 8" key="1">
    <citation type="submission" date="2017-12" db="EMBL/GenBank/DDBJ databases">
        <title>Complete genome sequence of Herbivorax saccincola GGR1, a novel Cellulosome-producing hydrolytic bacterium in a thermophilic biogas plant, established by Illumina and Nanopore MinION sequencing.</title>
        <authorList>
            <person name="Pechtl A."/>
            <person name="Ruckert C."/>
            <person name="Koeck D.E."/>
            <person name="Maus I."/>
            <person name="Winkler A."/>
            <person name="Kalinowski J."/>
            <person name="Puhler A."/>
            <person name="Schwarz W.W."/>
            <person name="Zverlov V.V."/>
            <person name="Schluter A."/>
            <person name="Liebl W."/>
        </authorList>
    </citation>
    <scope>NUCLEOTIDE SEQUENCE [LARGE SCALE GENOMIC DNA]</scope>
    <source>
        <strain evidence="6">GGR1</strain>
        <strain evidence="8">SR1</strain>
    </source>
</reference>
<dbReference type="RefSeq" id="WP_101300229.1">
    <property type="nucleotide sequence ID" value="NZ_CP025197.1"/>
</dbReference>
<evidence type="ECO:0000313" key="9">
    <source>
        <dbReference type="Proteomes" id="UP000239720"/>
    </source>
</evidence>
<evidence type="ECO:0000256" key="5">
    <source>
        <dbReference type="ARBA" id="ARBA00051722"/>
    </source>
</evidence>
<reference evidence="7 9" key="2">
    <citation type="journal article" date="2018" name="Syst. Appl. Microbiol.">
        <title>Characterization and high-quality draft genome sequence of Herbivorax saccincola A7, an anaerobic, alkaliphilic, thermophilic, cellulolytic, and xylanolytic bacterium.</title>
        <authorList>
            <person name="Aikawa S."/>
            <person name="Baramee S."/>
            <person name="Sermsathanaswadi J."/>
            <person name="Thianheng P."/>
            <person name="Tachaapaikoon C."/>
            <person name="Shikata A."/>
            <person name="Waeonukul R."/>
            <person name="Pason P."/>
            <person name="Ratanakhanokchai K."/>
            <person name="Kosugi A."/>
        </authorList>
    </citation>
    <scope>NUCLEOTIDE SEQUENCE [LARGE SCALE GENOMIC DNA]</scope>
    <source>
        <strain evidence="7 9">A7</strain>
    </source>
</reference>
<dbReference type="PIRSF" id="PIRSF016557">
    <property type="entry name" value="Caps_synth_CpsB"/>
    <property type="match status" value="1"/>
</dbReference>
<dbReference type="PANTHER" id="PTHR39181">
    <property type="entry name" value="TYROSINE-PROTEIN PHOSPHATASE YWQE"/>
    <property type="match status" value="1"/>
</dbReference>
<organism evidence="6 8">
    <name type="scientific">Acetivibrio saccincola</name>
    <dbReference type="NCBI Taxonomy" id="1677857"/>
    <lineage>
        <taxon>Bacteria</taxon>
        <taxon>Bacillati</taxon>
        <taxon>Bacillota</taxon>
        <taxon>Clostridia</taxon>
        <taxon>Eubacteriales</taxon>
        <taxon>Oscillospiraceae</taxon>
        <taxon>Acetivibrio</taxon>
    </lineage>
</organism>
<evidence type="ECO:0000313" key="8">
    <source>
        <dbReference type="Proteomes" id="UP000233534"/>
    </source>
</evidence>
<dbReference type="InterPro" id="IPR016667">
    <property type="entry name" value="Caps_polysacc_synth_CpsB/CapC"/>
</dbReference>
<comment type="similarity">
    <text evidence="1">Belongs to the metallo-dependent hydrolases superfamily. CpsB/CapC family.</text>
</comment>
<comment type="catalytic activity">
    <reaction evidence="5">
        <text>O-phospho-L-tyrosyl-[protein] + H2O = L-tyrosyl-[protein] + phosphate</text>
        <dbReference type="Rhea" id="RHEA:10684"/>
        <dbReference type="Rhea" id="RHEA-COMP:10136"/>
        <dbReference type="Rhea" id="RHEA-COMP:20101"/>
        <dbReference type="ChEBI" id="CHEBI:15377"/>
        <dbReference type="ChEBI" id="CHEBI:43474"/>
        <dbReference type="ChEBI" id="CHEBI:46858"/>
        <dbReference type="ChEBI" id="CHEBI:61978"/>
        <dbReference type="EC" id="3.1.3.48"/>
    </reaction>
</comment>
<dbReference type="InterPro" id="IPR016195">
    <property type="entry name" value="Pol/histidinol_Pase-like"/>
</dbReference>
<dbReference type="EMBL" id="CP025197">
    <property type="protein sequence ID" value="AUG57164.1"/>
    <property type="molecule type" value="Genomic_DNA"/>
</dbReference>
<dbReference type="OrthoDB" id="9788539at2"/>
<dbReference type="EC" id="3.1.3.48" evidence="2"/>